<reference evidence="4 5" key="1">
    <citation type="submission" date="2018-12" db="EMBL/GenBank/DDBJ databases">
        <title>The genome sequences of strain 502.</title>
        <authorList>
            <person name="Gao J."/>
            <person name="Sun J."/>
        </authorList>
    </citation>
    <scope>NUCLEOTIDE SEQUENCE [LARGE SCALE GENOMIC DNA]</scope>
    <source>
        <strain evidence="4 5">502</strain>
    </source>
</reference>
<evidence type="ECO:0000256" key="2">
    <source>
        <dbReference type="SAM" id="MobiDB-lite"/>
    </source>
</evidence>
<evidence type="ECO:0000313" key="4">
    <source>
        <dbReference type="EMBL" id="RSZ31057.1"/>
    </source>
</evidence>
<comment type="subcellular location">
    <subcellularLocation>
        <location evidence="1">Cell envelope</location>
    </subcellularLocation>
</comment>
<keyword evidence="3" id="KW-1133">Transmembrane helix</keyword>
<dbReference type="Proteomes" id="UP000271137">
    <property type="component" value="Unassembled WGS sequence"/>
</dbReference>
<dbReference type="EMBL" id="RXFQ01000017">
    <property type="protein sequence ID" value="RSZ31057.1"/>
    <property type="molecule type" value="Genomic_DNA"/>
</dbReference>
<dbReference type="InterPro" id="IPR050739">
    <property type="entry name" value="MFP"/>
</dbReference>
<protein>
    <submittedName>
        <fullName evidence="4">HlyD family efflux transporter periplasmic adaptor subunit</fullName>
    </submittedName>
</protein>
<proteinExistence type="predicted"/>
<comment type="caution">
    <text evidence="4">The sequence shown here is derived from an EMBL/GenBank/DDBJ whole genome shotgun (WGS) entry which is preliminary data.</text>
</comment>
<accession>A0ABY0A0D8</accession>
<evidence type="ECO:0000313" key="5">
    <source>
        <dbReference type="Proteomes" id="UP000271137"/>
    </source>
</evidence>
<keyword evidence="3" id="KW-0472">Membrane</keyword>
<gene>
    <name evidence="4" type="ORF">EJO66_24775</name>
</gene>
<evidence type="ECO:0000256" key="1">
    <source>
        <dbReference type="ARBA" id="ARBA00004196"/>
    </source>
</evidence>
<name>A0ABY0A0D8_9BURK</name>
<keyword evidence="3" id="KW-0812">Transmembrane</keyword>
<sequence length="433" mass="46210">MRVSKPGSVLFSQSQRRIAGAMGGRVPGAGGRRRQSGAFVPKLAAYALLAFVLWLMVATLVQPLLSSQATRAVLQAPVALITSPINGVVSQMVVHARDKVEPGTIVATVRNPTVSQEILTTLRSQHLALQSQLAQLGNQYKSDNQEMRSVGQEAGVHREASLAQAWEAWQIARRQRDVAHSVVEEQENKVRTNQALLEQGAISEQVMNSSMAQLNTARANAAVAEQSFAGQAQTVASAGQGAFVGTGGSNLFQTLASRREALRNSVGRAQQDAAAIFKQLKQVRDLEEEERRRVEKLSFYEIKASQAGQVHSVLAPEGAYVTAGASLVRVTDCSRLGVVAVFPARVAKRLGIGSVLDVKLTESARPVPARVEQLLPVASDALQSTYSVPFPYAEQGSIYAVARIEGKEPQEAAPDGGSNMCAPGKVVSASLRS</sequence>
<evidence type="ECO:0000256" key="3">
    <source>
        <dbReference type="SAM" id="Phobius"/>
    </source>
</evidence>
<keyword evidence="5" id="KW-1185">Reference proteome</keyword>
<feature type="region of interest" description="Disordered" evidence="2">
    <location>
        <begin position="409"/>
        <end position="433"/>
    </location>
</feature>
<dbReference type="PANTHER" id="PTHR30386:SF19">
    <property type="entry name" value="MULTIDRUG EXPORT PROTEIN EMRA-RELATED"/>
    <property type="match status" value="1"/>
</dbReference>
<organism evidence="4 5">
    <name type="scientific">Variovorax beijingensis</name>
    <dbReference type="NCBI Taxonomy" id="2496117"/>
    <lineage>
        <taxon>Bacteria</taxon>
        <taxon>Pseudomonadati</taxon>
        <taxon>Pseudomonadota</taxon>
        <taxon>Betaproteobacteria</taxon>
        <taxon>Burkholderiales</taxon>
        <taxon>Comamonadaceae</taxon>
        <taxon>Variovorax</taxon>
    </lineage>
</organism>
<dbReference type="PANTHER" id="PTHR30386">
    <property type="entry name" value="MEMBRANE FUSION SUBUNIT OF EMRAB-TOLC MULTIDRUG EFFLUX PUMP"/>
    <property type="match status" value="1"/>
</dbReference>
<feature type="transmembrane region" description="Helical" evidence="3">
    <location>
        <begin position="43"/>
        <end position="65"/>
    </location>
</feature>